<comment type="caution">
    <text evidence="9">The sequence shown here is derived from an EMBL/GenBank/DDBJ whole genome shotgun (WGS) entry which is preliminary data.</text>
</comment>
<dbReference type="EC" id="3.1.1.2" evidence="8"/>
<dbReference type="SUPFAM" id="SSF63829">
    <property type="entry name" value="Calcium-dependent phosphotriesterase"/>
    <property type="match status" value="1"/>
</dbReference>
<dbReference type="PRINTS" id="PR01785">
    <property type="entry name" value="PARAOXONASE"/>
</dbReference>
<evidence type="ECO:0000256" key="5">
    <source>
        <dbReference type="PIRSR" id="PIRSR602640-1"/>
    </source>
</evidence>
<keyword evidence="4 8" id="KW-0325">Glycoprotein</keyword>
<evidence type="ECO:0000256" key="8">
    <source>
        <dbReference type="RuleBase" id="RU368025"/>
    </source>
</evidence>
<keyword evidence="6 8" id="KW-0106">Calcium</keyword>
<feature type="binding site" evidence="6">
    <location>
        <position position="50"/>
    </location>
    <ligand>
        <name>Ca(2+)</name>
        <dbReference type="ChEBI" id="CHEBI:29108"/>
        <label>1</label>
        <note>catalytic</note>
    </ligand>
</feature>
<protein>
    <recommendedName>
        <fullName evidence="8">Paraoxonase</fullName>
        <ecNumber evidence="8">3.1.1.2</ecNumber>
    </recommendedName>
</protein>
<evidence type="ECO:0000256" key="3">
    <source>
        <dbReference type="ARBA" id="ARBA00023157"/>
    </source>
</evidence>
<keyword evidence="6 8" id="KW-0479">Metal-binding</keyword>
<dbReference type="Pfam" id="PF01731">
    <property type="entry name" value="Arylesterase"/>
    <property type="match status" value="1"/>
</dbReference>
<evidence type="ECO:0000313" key="9">
    <source>
        <dbReference type="EMBL" id="KAK6165594.1"/>
    </source>
</evidence>
<feature type="binding site" evidence="6">
    <location>
        <position position="51"/>
    </location>
    <ligand>
        <name>Ca(2+)</name>
        <dbReference type="ChEBI" id="CHEBI:29108"/>
        <label>1</label>
        <note>catalytic</note>
    </ligand>
</feature>
<feature type="binding site" evidence="6">
    <location>
        <position position="276"/>
    </location>
    <ligand>
        <name>Ca(2+)</name>
        <dbReference type="ChEBI" id="CHEBI:29108"/>
        <label>1</label>
        <note>catalytic</note>
    </ligand>
</feature>
<dbReference type="PANTHER" id="PTHR11799:SF12">
    <property type="entry name" value="PARAOXONASE-RELATED"/>
    <property type="match status" value="1"/>
</dbReference>
<keyword evidence="2 8" id="KW-0378">Hydrolase</keyword>
<dbReference type="GO" id="GO:0004064">
    <property type="term" value="F:arylesterase activity"/>
    <property type="evidence" value="ECO:0007669"/>
    <property type="project" value="UniProtKB-UniRule"/>
</dbReference>
<dbReference type="Proteomes" id="UP001347796">
    <property type="component" value="Unassembled WGS sequence"/>
</dbReference>
<dbReference type="InterPro" id="IPR051288">
    <property type="entry name" value="Serum_paraoxonase/arylesterase"/>
</dbReference>
<gene>
    <name evidence="9" type="ORF">SNE40_022495</name>
</gene>
<feature type="binding site" evidence="6">
    <location>
        <position position="174"/>
    </location>
    <ligand>
        <name>Ca(2+)</name>
        <dbReference type="ChEBI" id="CHEBI:29108"/>
        <label>1</label>
        <note>catalytic</note>
    </ligand>
</feature>
<feature type="active site" description="Proton acceptor" evidence="5">
    <location>
        <position position="120"/>
    </location>
</feature>
<keyword evidence="10" id="KW-1185">Reference proteome</keyword>
<dbReference type="GO" id="GO:0046872">
    <property type="term" value="F:metal ion binding"/>
    <property type="evidence" value="ECO:0007669"/>
    <property type="project" value="UniProtKB-KW"/>
</dbReference>
<name>A0AAN8GFT7_PATCE</name>
<dbReference type="InterPro" id="IPR011042">
    <property type="entry name" value="6-blade_b-propeller_TolB-like"/>
</dbReference>
<accession>A0AAN8GFT7</accession>
<comment type="similarity">
    <text evidence="1 8">Belongs to the paraoxonase family.</text>
</comment>
<dbReference type="AlphaFoldDB" id="A0AAN8GFT7"/>
<evidence type="ECO:0000256" key="4">
    <source>
        <dbReference type="ARBA" id="ARBA00023180"/>
    </source>
</evidence>
<evidence type="ECO:0000256" key="6">
    <source>
        <dbReference type="PIRSR" id="PIRSR602640-2"/>
    </source>
</evidence>
<comment type="cofactor">
    <cofactor evidence="6 8">
        <name>Ca(2+)</name>
        <dbReference type="ChEBI" id="CHEBI:29108"/>
    </cofactor>
    <text evidence="6 8">Binds 2 calcium ions per subunit.</text>
</comment>
<reference evidence="9 10" key="1">
    <citation type="submission" date="2024-01" db="EMBL/GenBank/DDBJ databases">
        <title>The genome of the rayed Mediterranean limpet Patella caerulea (Linnaeus, 1758).</title>
        <authorList>
            <person name="Anh-Thu Weber A."/>
            <person name="Halstead-Nussloch G."/>
        </authorList>
    </citation>
    <scope>NUCLEOTIDE SEQUENCE [LARGE SCALE GENOMIC DNA]</scope>
    <source>
        <strain evidence="9">AATW-2023a</strain>
        <tissue evidence="9">Whole specimen</tissue>
    </source>
</reference>
<feature type="disulfide bond" description="In form B" evidence="7">
    <location>
        <begin position="39"/>
        <end position="362"/>
    </location>
</feature>
<dbReference type="InterPro" id="IPR002640">
    <property type="entry name" value="Arylesterase"/>
</dbReference>
<proteinExistence type="inferred from homology"/>
<dbReference type="EMBL" id="JAZGQO010000021">
    <property type="protein sequence ID" value="KAK6165594.1"/>
    <property type="molecule type" value="Genomic_DNA"/>
</dbReference>
<evidence type="ECO:0000256" key="2">
    <source>
        <dbReference type="ARBA" id="ARBA00022801"/>
    </source>
</evidence>
<evidence type="ECO:0000256" key="7">
    <source>
        <dbReference type="PIRSR" id="PIRSR602640-3"/>
    </source>
</evidence>
<evidence type="ECO:0000256" key="1">
    <source>
        <dbReference type="ARBA" id="ARBA00008595"/>
    </source>
</evidence>
<organism evidence="9 10">
    <name type="scientific">Patella caerulea</name>
    <name type="common">Rayed Mediterranean limpet</name>
    <dbReference type="NCBI Taxonomy" id="87958"/>
    <lineage>
        <taxon>Eukaryota</taxon>
        <taxon>Metazoa</taxon>
        <taxon>Spiralia</taxon>
        <taxon>Lophotrochozoa</taxon>
        <taxon>Mollusca</taxon>
        <taxon>Gastropoda</taxon>
        <taxon>Patellogastropoda</taxon>
        <taxon>Patelloidea</taxon>
        <taxon>Patellidae</taxon>
        <taxon>Patella</taxon>
    </lineage>
</organism>
<feature type="binding site" evidence="6">
    <location>
        <position position="175"/>
    </location>
    <ligand>
        <name>Ca(2+)</name>
        <dbReference type="ChEBI" id="CHEBI:29108"/>
        <label>1</label>
        <note>catalytic</note>
    </ligand>
</feature>
<keyword evidence="3 7" id="KW-1015">Disulfide bond</keyword>
<feature type="binding site" evidence="6">
    <location>
        <position position="230"/>
    </location>
    <ligand>
        <name>Ca(2+)</name>
        <dbReference type="ChEBI" id="CHEBI:29108"/>
        <label>1</label>
        <note>catalytic</note>
    </ligand>
</feature>
<comment type="catalytic activity">
    <reaction evidence="8">
        <text>a phenyl acetate + H2O = a phenol + acetate + H(+)</text>
        <dbReference type="Rhea" id="RHEA:17309"/>
        <dbReference type="ChEBI" id="CHEBI:15377"/>
        <dbReference type="ChEBI" id="CHEBI:15378"/>
        <dbReference type="ChEBI" id="CHEBI:30089"/>
        <dbReference type="ChEBI" id="CHEBI:33853"/>
        <dbReference type="ChEBI" id="CHEBI:140310"/>
        <dbReference type="EC" id="3.1.1.2"/>
    </reaction>
</comment>
<dbReference type="PANTHER" id="PTHR11799">
    <property type="entry name" value="PARAOXONASE"/>
    <property type="match status" value="1"/>
</dbReference>
<feature type="binding site" evidence="6">
    <location>
        <position position="122"/>
    </location>
    <ligand>
        <name>Ca(2+)</name>
        <dbReference type="ChEBI" id="CHEBI:29108"/>
        <label>1</label>
        <note>catalytic</note>
    </ligand>
</feature>
<evidence type="ECO:0000313" key="10">
    <source>
        <dbReference type="Proteomes" id="UP001347796"/>
    </source>
</evidence>
<sequence length="368" mass="41969">MLMKLILVSLLLFLVQHIIKVVYLLGFHLHYYQHYPGYCEPIKDMGPGSEDFHTFPDGLTFITSGFAIQNESVHKREYMVKHNMLGRMYLFDFNNNKAKVEELSIVGSNGGFNVKLFHPHGISGWLDKSGKKILFVVNHERLGLDYIEKFEFVPGKKQLKHVKRYRDDTMLLINDVQATSDDSFYFTNFGTGHNPEIKLLQSLALLRWTVVVYYDGSNYRIVLDGMAMSNGIAMSNDGRYIYISNHDARELVVAKREANNDLIIKQGYPLYTYIDNIIVDIKTDHLYIGSHPIKYQLARHLGNPEVYRAPSQVLKLEMKDGNVTGTKELFYDDGDLISGSATAIVFNNKLLIGSVIDKTVICSFHVPA</sequence>
<feature type="binding site" evidence="6">
    <location>
        <position position="275"/>
    </location>
    <ligand>
        <name>Ca(2+)</name>
        <dbReference type="ChEBI" id="CHEBI:29108"/>
        <label>1</label>
        <note>catalytic</note>
    </ligand>
</feature>
<dbReference type="Gene3D" id="2.120.10.30">
    <property type="entry name" value="TolB, C-terminal domain"/>
    <property type="match status" value="1"/>
</dbReference>